<feature type="transmembrane region" description="Helical" evidence="7">
    <location>
        <begin position="325"/>
        <end position="343"/>
    </location>
</feature>
<comment type="subcellular location">
    <subcellularLocation>
        <location evidence="1">Membrane</location>
        <topology evidence="1">Multi-pass membrane protein</topology>
    </subcellularLocation>
</comment>
<accession>A0A2R8BX83</accession>
<keyword evidence="3 7" id="KW-0812">Transmembrane</keyword>
<protein>
    <submittedName>
        <fullName evidence="8">Sodium/glucose cotransporter</fullName>
    </submittedName>
</protein>
<name>A0A2R8BX83_9RHOB</name>
<dbReference type="AlphaFoldDB" id="A0A2R8BX83"/>
<feature type="transmembrane region" description="Helical" evidence="7">
    <location>
        <begin position="436"/>
        <end position="457"/>
    </location>
</feature>
<dbReference type="PROSITE" id="PS50283">
    <property type="entry name" value="NA_SOLUT_SYMP_3"/>
    <property type="match status" value="1"/>
</dbReference>
<proteinExistence type="inferred from homology"/>
<evidence type="ECO:0000256" key="3">
    <source>
        <dbReference type="ARBA" id="ARBA00022692"/>
    </source>
</evidence>
<evidence type="ECO:0000256" key="4">
    <source>
        <dbReference type="ARBA" id="ARBA00022989"/>
    </source>
</evidence>
<feature type="transmembrane region" description="Helical" evidence="7">
    <location>
        <begin position="463"/>
        <end position="483"/>
    </location>
</feature>
<organism evidence="8 9">
    <name type="scientific">Palleronia abyssalis</name>
    <dbReference type="NCBI Taxonomy" id="1501240"/>
    <lineage>
        <taxon>Bacteria</taxon>
        <taxon>Pseudomonadati</taxon>
        <taxon>Pseudomonadota</taxon>
        <taxon>Alphaproteobacteria</taxon>
        <taxon>Rhodobacterales</taxon>
        <taxon>Roseobacteraceae</taxon>
        <taxon>Palleronia</taxon>
    </lineage>
</organism>
<feature type="transmembrane region" description="Helical" evidence="7">
    <location>
        <begin position="162"/>
        <end position="180"/>
    </location>
</feature>
<feature type="transmembrane region" description="Helical" evidence="7">
    <location>
        <begin position="47"/>
        <end position="67"/>
    </location>
</feature>
<feature type="transmembrane region" description="Helical" evidence="7">
    <location>
        <begin position="379"/>
        <end position="400"/>
    </location>
</feature>
<dbReference type="PANTHER" id="PTHR11819">
    <property type="entry name" value="SOLUTE CARRIER FAMILY 5"/>
    <property type="match status" value="1"/>
</dbReference>
<evidence type="ECO:0000256" key="2">
    <source>
        <dbReference type="ARBA" id="ARBA00006434"/>
    </source>
</evidence>
<feature type="transmembrane region" description="Helical" evidence="7">
    <location>
        <begin position="406"/>
        <end position="424"/>
    </location>
</feature>
<evidence type="ECO:0000256" key="7">
    <source>
        <dbReference type="SAM" id="Phobius"/>
    </source>
</evidence>
<dbReference type="Proteomes" id="UP000244912">
    <property type="component" value="Unassembled WGS sequence"/>
</dbReference>
<evidence type="ECO:0000256" key="1">
    <source>
        <dbReference type="ARBA" id="ARBA00004141"/>
    </source>
</evidence>
<dbReference type="Pfam" id="PF00474">
    <property type="entry name" value="SSF"/>
    <property type="match status" value="1"/>
</dbReference>
<sequence length="529" mass="56974">MDQESSQDLSGAIAAWDWGVIALYFAVVIAIGVWVSRRTESGEDLFLAGRGLTWGIIGFSLFASNISSTTLIGLTGAAYDAGIAVSAYEWMAGVPLILMALIFAPIFLKSRITTIPEYLELRYDRKSRLYFSAVTIVLTIVVDTAGGLYAGAVVTRAFLPDIPIWQICVAIGIFAGLYTAGGGLKAVVFTDVMQAIVLIVGTATMTMILFSMNDWSWSNVTDNVSEGQLSIVQPRSNEILPWPGLILGVPILGFWYWVTNQYIVQRVLGAASLRDAQSGAILGGFLKILPMFIMVLPGAMAVSVLPELSNPDQVFPTLVAEVLPIGLRGLVLAGLVAAIMSSVDSTLNSASTLVVHDFVRNEVRDLDSKTERKYGRMTTLILMLIAIIWAPLIAQAGGLWAYLQQAFSILVPPVVAVFMLGALWRRTTATGAFTALIAGHAIALATFVLTQVGIWPLHFTTNIGLMVGVSMVILVAVSLFTEAPEKDVLDQTVWRPDEAVTDGNWSFTTVLFSIGALIAAMGAILILFW</sequence>
<feature type="transmembrane region" description="Helical" evidence="7">
    <location>
        <begin position="87"/>
        <end position="108"/>
    </location>
</feature>
<feature type="transmembrane region" description="Helical" evidence="7">
    <location>
        <begin position="239"/>
        <end position="258"/>
    </location>
</feature>
<evidence type="ECO:0000256" key="6">
    <source>
        <dbReference type="RuleBase" id="RU362091"/>
    </source>
</evidence>
<dbReference type="OrthoDB" id="9814523at2"/>
<dbReference type="Gene3D" id="1.20.1730.10">
    <property type="entry name" value="Sodium/glucose cotransporter"/>
    <property type="match status" value="1"/>
</dbReference>
<feature type="transmembrane region" description="Helical" evidence="7">
    <location>
        <begin position="12"/>
        <end position="35"/>
    </location>
</feature>
<dbReference type="GO" id="GO:0005412">
    <property type="term" value="F:D-glucose:sodium symporter activity"/>
    <property type="evidence" value="ECO:0007669"/>
    <property type="project" value="TreeGrafter"/>
</dbReference>
<dbReference type="PANTHER" id="PTHR11819:SF195">
    <property type="entry name" value="SODIUM_GLUCOSE COTRANSPORTER 4"/>
    <property type="match status" value="1"/>
</dbReference>
<feature type="transmembrane region" description="Helical" evidence="7">
    <location>
        <begin position="129"/>
        <end position="150"/>
    </location>
</feature>
<dbReference type="InterPro" id="IPR038377">
    <property type="entry name" value="Na/Glc_symporter_sf"/>
</dbReference>
<dbReference type="NCBIfam" id="TIGR00813">
    <property type="entry name" value="sss"/>
    <property type="match status" value="1"/>
</dbReference>
<keyword evidence="4 7" id="KW-1133">Transmembrane helix</keyword>
<keyword evidence="9" id="KW-1185">Reference proteome</keyword>
<comment type="similarity">
    <text evidence="2 6">Belongs to the sodium:solute symporter (SSF) (TC 2.A.21) family.</text>
</comment>
<evidence type="ECO:0000313" key="8">
    <source>
        <dbReference type="EMBL" id="SPJ24732.1"/>
    </source>
</evidence>
<reference evidence="8 9" key="1">
    <citation type="submission" date="2018-03" db="EMBL/GenBank/DDBJ databases">
        <authorList>
            <person name="Keele B.F."/>
        </authorList>
    </citation>
    <scope>NUCLEOTIDE SEQUENCE [LARGE SCALE GENOMIC DNA]</scope>
    <source>
        <strain evidence="8 9">CECT 8504</strain>
    </source>
</reference>
<feature type="transmembrane region" description="Helical" evidence="7">
    <location>
        <begin position="504"/>
        <end position="528"/>
    </location>
</feature>
<dbReference type="EMBL" id="ONZF01000005">
    <property type="protein sequence ID" value="SPJ24732.1"/>
    <property type="molecule type" value="Genomic_DNA"/>
</dbReference>
<dbReference type="RefSeq" id="WP_108894550.1">
    <property type="nucleotide sequence ID" value="NZ_ONZF01000005.1"/>
</dbReference>
<feature type="transmembrane region" description="Helical" evidence="7">
    <location>
        <begin position="279"/>
        <end position="305"/>
    </location>
</feature>
<keyword evidence="5 7" id="KW-0472">Membrane</keyword>
<dbReference type="InterPro" id="IPR001734">
    <property type="entry name" value="Na/solute_symporter"/>
</dbReference>
<feature type="transmembrane region" description="Helical" evidence="7">
    <location>
        <begin position="192"/>
        <end position="212"/>
    </location>
</feature>
<evidence type="ECO:0000256" key="5">
    <source>
        <dbReference type="ARBA" id="ARBA00023136"/>
    </source>
</evidence>
<gene>
    <name evidence="8" type="primary">sglT_2</name>
    <name evidence="8" type="ORF">PAA8504_02570</name>
</gene>
<dbReference type="GO" id="GO:0005886">
    <property type="term" value="C:plasma membrane"/>
    <property type="evidence" value="ECO:0007669"/>
    <property type="project" value="TreeGrafter"/>
</dbReference>
<dbReference type="CDD" id="cd10329">
    <property type="entry name" value="SLC5sbd_SGLT1-like"/>
    <property type="match status" value="1"/>
</dbReference>
<evidence type="ECO:0000313" key="9">
    <source>
        <dbReference type="Proteomes" id="UP000244912"/>
    </source>
</evidence>